<evidence type="ECO:0000256" key="4">
    <source>
        <dbReference type="PIRSR" id="PIRSR604385-3"/>
    </source>
</evidence>
<feature type="binding site" evidence="3">
    <location>
        <position position="364"/>
    </location>
    <ligand>
        <name>Mg(2+)</name>
        <dbReference type="ChEBI" id="CHEBI:18420"/>
        <label>1</label>
    </ligand>
</feature>
<evidence type="ECO:0000256" key="1">
    <source>
        <dbReference type="ARBA" id="ARBA00001946"/>
    </source>
</evidence>
<dbReference type="PROSITE" id="PS00893">
    <property type="entry name" value="NUDIX_BOX"/>
    <property type="match status" value="1"/>
</dbReference>
<feature type="region of interest" description="Disordered" evidence="5">
    <location>
        <begin position="1"/>
        <end position="209"/>
    </location>
</feature>
<dbReference type="PROSITE" id="PS51462">
    <property type="entry name" value="NUDIX"/>
    <property type="match status" value="1"/>
</dbReference>
<gene>
    <name evidence="7" type="ORF">E4191_08055</name>
</gene>
<reference evidence="8" key="1">
    <citation type="submission" date="2019-03" db="EMBL/GenBank/DDBJ databases">
        <authorList>
            <person name="Li J."/>
        </authorList>
    </citation>
    <scope>NUCLEOTIDE SEQUENCE [LARGE SCALE GENOMIC DNA]</scope>
    <source>
        <strain evidence="8">2251</strain>
    </source>
</reference>
<name>A0A4P7HP71_9RHOB</name>
<dbReference type="GO" id="GO:0046872">
    <property type="term" value="F:metal ion binding"/>
    <property type="evidence" value="ECO:0007669"/>
    <property type="project" value="UniProtKB-KW"/>
</dbReference>
<evidence type="ECO:0000256" key="2">
    <source>
        <dbReference type="ARBA" id="ARBA00022801"/>
    </source>
</evidence>
<feature type="compositionally biased region" description="Low complexity" evidence="5">
    <location>
        <begin position="26"/>
        <end position="40"/>
    </location>
</feature>
<dbReference type="Pfam" id="PF00293">
    <property type="entry name" value="NUDIX"/>
    <property type="match status" value="1"/>
</dbReference>
<accession>A0A4P7HP71</accession>
<organism evidence="7 8">
    <name type="scientific">Paracoccus liaowanqingii</name>
    <dbReference type="NCBI Taxonomy" id="2560053"/>
    <lineage>
        <taxon>Bacteria</taxon>
        <taxon>Pseudomonadati</taxon>
        <taxon>Pseudomonadota</taxon>
        <taxon>Alphaproteobacteria</taxon>
        <taxon>Rhodobacterales</taxon>
        <taxon>Paracoccaceae</taxon>
        <taxon>Paracoccus</taxon>
    </lineage>
</organism>
<evidence type="ECO:0000313" key="8">
    <source>
        <dbReference type="Proteomes" id="UP000296374"/>
    </source>
</evidence>
<dbReference type="GO" id="GO:0016818">
    <property type="term" value="F:hydrolase activity, acting on acid anhydrides, in phosphorus-containing anhydrides"/>
    <property type="evidence" value="ECO:0007669"/>
    <property type="project" value="InterPro"/>
</dbReference>
<feature type="compositionally biased region" description="Basic residues" evidence="5">
    <location>
        <begin position="140"/>
        <end position="155"/>
    </location>
</feature>
<dbReference type="SUPFAM" id="SSF55811">
    <property type="entry name" value="Nudix"/>
    <property type="match status" value="1"/>
</dbReference>
<dbReference type="InterPro" id="IPR000086">
    <property type="entry name" value="NUDIX_hydrolase_dom"/>
</dbReference>
<dbReference type="CDD" id="cd24155">
    <property type="entry name" value="NUDIX_ADPRase"/>
    <property type="match status" value="1"/>
</dbReference>
<feature type="compositionally biased region" description="Basic and acidic residues" evidence="5">
    <location>
        <begin position="159"/>
        <end position="170"/>
    </location>
</feature>
<sequence length="411" mass="42975">MRRSAMPSWPPMGRGPPRPRGRRCRGSSSRASTGSSSTPRTRWDWRRRCGCRGGNCDRAAGGTGPARPDDGAGSVGAAGGPGWSLGRRRSGGDRPRRLARADRQRRRAAGGRGRGDRRPDALCGGHGAAGAASAGPRGAGPRRGRAGRSAARRPARGAGGRDRPADPECRSRHRSRPAGLAAADDRHLGGQPAAGAGHGALGAGGRGAAGRGAVTTLARHQPFLGYFGVARHDLTHALHQGGTSVAMTREAFLMGDAAVLLPWDPVRDRVLIIEQFRFAPALRGDPQPWLLEPIAGRVDAGETPEAAILREAQEEAGLEVTRLVPAFHAYPSPGAVCEFLYQYVGIADLPDGIAGIHGLDGEAEDIRGHLMDRAALSALVDAGQIANGPLATLSLWLDARVERLRGELGTA</sequence>
<comment type="cofactor">
    <cofactor evidence="1 3">
        <name>Mg(2+)</name>
        <dbReference type="ChEBI" id="CHEBI:18420"/>
    </cofactor>
</comment>
<dbReference type="NCBIfam" id="TIGR00052">
    <property type="entry name" value="nudix-type nucleoside diphosphatase, YffH/AdpP family"/>
    <property type="match status" value="1"/>
</dbReference>
<protein>
    <submittedName>
        <fullName evidence="7">NUDIX domain-containing protein</fullName>
    </submittedName>
</protein>
<dbReference type="Proteomes" id="UP000296374">
    <property type="component" value="Chromosome"/>
</dbReference>
<keyword evidence="2" id="KW-0378">Hydrolase</keyword>
<dbReference type="InterPro" id="IPR020084">
    <property type="entry name" value="NUDIX_hydrolase_CS"/>
</dbReference>
<evidence type="ECO:0000259" key="6">
    <source>
        <dbReference type="PROSITE" id="PS51462"/>
    </source>
</evidence>
<feature type="domain" description="Nudix hydrolase" evidence="6">
    <location>
        <begin position="253"/>
        <end position="393"/>
    </location>
</feature>
<keyword evidence="3" id="KW-0460">Magnesium</keyword>
<feature type="compositionally biased region" description="Gly residues" evidence="5">
    <location>
        <begin position="73"/>
        <end position="83"/>
    </location>
</feature>
<dbReference type="EMBL" id="CP038439">
    <property type="protein sequence ID" value="QBX36124.1"/>
    <property type="molecule type" value="Genomic_DNA"/>
</dbReference>
<feature type="binding site" evidence="3">
    <location>
        <position position="295"/>
    </location>
    <ligand>
        <name>Mg(2+)</name>
        <dbReference type="ChEBI" id="CHEBI:18420"/>
        <label>1</label>
    </ligand>
</feature>
<dbReference type="AlphaFoldDB" id="A0A4P7HP71"/>
<feature type="compositionally biased region" description="Gly residues" evidence="5">
    <location>
        <begin position="196"/>
        <end position="209"/>
    </location>
</feature>
<keyword evidence="3" id="KW-0479">Metal-binding</keyword>
<feature type="short sequence motif" description="Nudix box" evidence="4">
    <location>
        <begin position="296"/>
        <end position="318"/>
    </location>
</feature>
<evidence type="ECO:0000313" key="7">
    <source>
        <dbReference type="EMBL" id="QBX36124.1"/>
    </source>
</evidence>
<evidence type="ECO:0000256" key="5">
    <source>
        <dbReference type="SAM" id="MobiDB-lite"/>
    </source>
</evidence>
<feature type="binding site" evidence="3">
    <location>
        <position position="311"/>
    </location>
    <ligand>
        <name>Mg(2+)</name>
        <dbReference type="ChEBI" id="CHEBI:18420"/>
        <label>1</label>
    </ligand>
</feature>
<dbReference type="Gene3D" id="3.90.79.10">
    <property type="entry name" value="Nucleoside Triphosphate Pyrophosphohydrolase"/>
    <property type="match status" value="1"/>
</dbReference>
<feature type="compositionally biased region" description="Basic and acidic residues" evidence="5">
    <location>
        <begin position="90"/>
        <end position="102"/>
    </location>
</feature>
<dbReference type="InterPro" id="IPR004385">
    <property type="entry name" value="NDP_pyrophosphatase"/>
</dbReference>
<dbReference type="InterPro" id="IPR015797">
    <property type="entry name" value="NUDIX_hydrolase-like_dom_sf"/>
</dbReference>
<evidence type="ECO:0000256" key="3">
    <source>
        <dbReference type="PIRSR" id="PIRSR604385-2"/>
    </source>
</evidence>
<feature type="binding site" evidence="3">
    <location>
        <position position="315"/>
    </location>
    <ligand>
        <name>Mg(2+)</name>
        <dbReference type="ChEBI" id="CHEBI:18420"/>
        <label>1</label>
    </ligand>
</feature>
<proteinExistence type="predicted"/>
<dbReference type="KEGG" id="plia:E4191_08055"/>